<evidence type="ECO:0008006" key="4">
    <source>
        <dbReference type="Google" id="ProtNLM"/>
    </source>
</evidence>
<protein>
    <recommendedName>
        <fullName evidence="4">ATP synthase I</fullName>
    </recommendedName>
</protein>
<feature type="transmembrane region" description="Helical" evidence="1">
    <location>
        <begin position="37"/>
        <end position="57"/>
    </location>
</feature>
<keyword evidence="1" id="KW-0472">Membrane</keyword>
<evidence type="ECO:0000313" key="2">
    <source>
        <dbReference type="EMBL" id="OIJ90641.1"/>
    </source>
</evidence>
<dbReference type="EMBL" id="MLYO01000088">
    <property type="protein sequence ID" value="OIJ90641.1"/>
    <property type="molecule type" value="Genomic_DNA"/>
</dbReference>
<sequence length="145" mass="15291">MPSKDARNLLQIAVPTAVAGVITVAVSAAVAGGKGALGAAVGTLLAILFMGVGLYVLQWTAKTLPQLFQMMGLLLYVAQLLLLLIFVAVFKDTSLFNPKTFAVALVVATVVWMAAQARAHMKAKIFYVDPDSEKSEKPEKTGPSS</sequence>
<proteinExistence type="predicted"/>
<name>A0A1S2PA96_9ACTN</name>
<evidence type="ECO:0000256" key="1">
    <source>
        <dbReference type="SAM" id="Phobius"/>
    </source>
</evidence>
<keyword evidence="3" id="KW-1185">Reference proteome</keyword>
<evidence type="ECO:0000313" key="3">
    <source>
        <dbReference type="Proteomes" id="UP000179642"/>
    </source>
</evidence>
<accession>A0A1S2PA96</accession>
<feature type="transmembrane region" description="Helical" evidence="1">
    <location>
        <begin position="12"/>
        <end position="31"/>
    </location>
</feature>
<comment type="caution">
    <text evidence="2">The sequence shown here is derived from an EMBL/GenBank/DDBJ whole genome shotgun (WGS) entry which is preliminary data.</text>
</comment>
<dbReference type="AlphaFoldDB" id="A0A1S2PA96"/>
<dbReference type="Proteomes" id="UP000179642">
    <property type="component" value="Unassembled WGS sequence"/>
</dbReference>
<reference evidence="2 3" key="1">
    <citation type="submission" date="2016-10" db="EMBL/GenBank/DDBJ databases">
        <title>Genome sequence of Streptomyces sp. MUSC 1.</title>
        <authorList>
            <person name="Lee L.-H."/>
            <person name="Ser H.-L."/>
            <person name="Law J.W.-F."/>
        </authorList>
    </citation>
    <scope>NUCLEOTIDE SEQUENCE [LARGE SCALE GENOMIC DNA]</scope>
    <source>
        <strain evidence="2 3">MUSC 1</strain>
    </source>
</reference>
<dbReference type="RefSeq" id="WP_071385894.1">
    <property type="nucleotide sequence ID" value="NZ_MLYO01000088.1"/>
</dbReference>
<organism evidence="2 3">
    <name type="scientific">Streptomyces monashensis</name>
    <dbReference type="NCBI Taxonomy" id="1678012"/>
    <lineage>
        <taxon>Bacteria</taxon>
        <taxon>Bacillati</taxon>
        <taxon>Actinomycetota</taxon>
        <taxon>Actinomycetes</taxon>
        <taxon>Kitasatosporales</taxon>
        <taxon>Streptomycetaceae</taxon>
        <taxon>Streptomyces</taxon>
    </lineage>
</organism>
<gene>
    <name evidence="2" type="ORF">BIV23_39920</name>
</gene>
<dbReference type="OrthoDB" id="3542908at2"/>
<keyword evidence="1" id="KW-1133">Transmembrane helix</keyword>
<feature type="transmembrane region" description="Helical" evidence="1">
    <location>
        <begin position="69"/>
        <end position="90"/>
    </location>
</feature>
<keyword evidence="1" id="KW-0812">Transmembrane</keyword>
<feature type="transmembrane region" description="Helical" evidence="1">
    <location>
        <begin position="96"/>
        <end position="115"/>
    </location>
</feature>